<proteinExistence type="inferred from homology"/>
<keyword evidence="6" id="KW-0479">Metal-binding</keyword>
<evidence type="ECO:0000256" key="7">
    <source>
        <dbReference type="ARBA" id="ARBA00023004"/>
    </source>
</evidence>
<reference evidence="12" key="1">
    <citation type="submission" date="2022-11" db="UniProtKB">
        <authorList>
            <consortium name="WormBaseParasite"/>
        </authorList>
    </citation>
    <scope>IDENTIFICATION</scope>
</reference>
<evidence type="ECO:0000256" key="2">
    <source>
        <dbReference type="ARBA" id="ARBA00004496"/>
    </source>
</evidence>
<evidence type="ECO:0000313" key="11">
    <source>
        <dbReference type="Proteomes" id="UP000887572"/>
    </source>
</evidence>
<keyword evidence="4" id="KW-0004">4Fe-4S</keyword>
<comment type="subcellular location">
    <subcellularLocation>
        <location evidence="2">Cytoplasm</location>
    </subcellularLocation>
</comment>
<comment type="cofactor">
    <cofactor evidence="1">
        <name>[4Fe-4S] cluster</name>
        <dbReference type="ChEBI" id="CHEBI:49883"/>
    </cofactor>
</comment>
<dbReference type="InterPro" id="IPR007785">
    <property type="entry name" value="Anamorsin"/>
</dbReference>
<accession>A0A914HF75</accession>
<keyword evidence="5" id="KW-0963">Cytoplasm</keyword>
<dbReference type="PANTHER" id="PTHR13273:SF14">
    <property type="entry name" value="ANAMORSIN"/>
    <property type="match status" value="1"/>
</dbReference>
<dbReference type="GO" id="GO:0046872">
    <property type="term" value="F:metal ion binding"/>
    <property type="evidence" value="ECO:0007669"/>
    <property type="project" value="UniProtKB-KW"/>
</dbReference>
<keyword evidence="8" id="KW-0411">Iron-sulfur</keyword>
<keyword evidence="9" id="KW-0496">Mitochondrion</keyword>
<evidence type="ECO:0000256" key="4">
    <source>
        <dbReference type="ARBA" id="ARBA00022485"/>
    </source>
</evidence>
<dbReference type="Pfam" id="PF05093">
    <property type="entry name" value="CIAPIN1"/>
    <property type="match status" value="1"/>
</dbReference>
<evidence type="ECO:0000313" key="12">
    <source>
        <dbReference type="WBParaSite" id="Gr19_v10_g16064.t1"/>
    </source>
</evidence>
<evidence type="ECO:0000256" key="3">
    <source>
        <dbReference type="ARBA" id="ARBA00008169"/>
    </source>
</evidence>
<evidence type="ECO:0000256" key="9">
    <source>
        <dbReference type="ARBA" id="ARBA00023128"/>
    </source>
</evidence>
<keyword evidence="7" id="KW-0408">Iron</keyword>
<keyword evidence="11" id="KW-1185">Reference proteome</keyword>
<dbReference type="WBParaSite" id="Gr19_v10_g16064.t1">
    <property type="protein sequence ID" value="Gr19_v10_g16064.t1"/>
    <property type="gene ID" value="Gr19_v10_g16064"/>
</dbReference>
<dbReference type="Proteomes" id="UP000887572">
    <property type="component" value="Unplaced"/>
</dbReference>
<dbReference type="GO" id="GO:0051539">
    <property type="term" value="F:4 iron, 4 sulfur cluster binding"/>
    <property type="evidence" value="ECO:0007669"/>
    <property type="project" value="UniProtKB-KW"/>
</dbReference>
<evidence type="ECO:0000259" key="10">
    <source>
        <dbReference type="Pfam" id="PF05093"/>
    </source>
</evidence>
<dbReference type="PANTHER" id="PTHR13273">
    <property type="entry name" value="ANAMORSIN"/>
    <property type="match status" value="1"/>
</dbReference>
<dbReference type="GO" id="GO:0016226">
    <property type="term" value="P:iron-sulfur cluster assembly"/>
    <property type="evidence" value="ECO:0007669"/>
    <property type="project" value="InterPro"/>
</dbReference>
<feature type="domain" description="Anamorsin C-terminal" evidence="10">
    <location>
        <begin position="113"/>
        <end position="148"/>
    </location>
</feature>
<evidence type="ECO:0000256" key="6">
    <source>
        <dbReference type="ARBA" id="ARBA00022723"/>
    </source>
</evidence>
<name>A0A914HF75_GLORO</name>
<dbReference type="AlphaFoldDB" id="A0A914HF75"/>
<dbReference type="InterPro" id="IPR046408">
    <property type="entry name" value="CIAPIN1"/>
</dbReference>
<evidence type="ECO:0000256" key="1">
    <source>
        <dbReference type="ARBA" id="ARBA00001966"/>
    </source>
</evidence>
<dbReference type="GO" id="GO:0005737">
    <property type="term" value="C:cytoplasm"/>
    <property type="evidence" value="ECO:0007669"/>
    <property type="project" value="UniProtKB-SubCell"/>
</dbReference>
<comment type="similarity">
    <text evidence="3">Belongs to the anamorsin family.</text>
</comment>
<sequence>MPVDKDLVNWNKENLWHQSLPLIASTNPIFSITKTEQLEIKFAGDEICLNPPKTTNARTNVMKELFELCSWRNGLRDANAKSCVPAAGDQTKKRPCKNCSCGLADQTVGSDVNQTIAKSSCGSCGLGDAFRCSTCSYLGQPPFKSGENGTVKLSTVDDI</sequence>
<evidence type="ECO:0000256" key="5">
    <source>
        <dbReference type="ARBA" id="ARBA00022490"/>
    </source>
</evidence>
<protein>
    <submittedName>
        <fullName evidence="12">Anamorsin C-terminal domain-containing protein</fullName>
    </submittedName>
</protein>
<evidence type="ECO:0000256" key="8">
    <source>
        <dbReference type="ARBA" id="ARBA00023014"/>
    </source>
</evidence>
<organism evidence="11 12">
    <name type="scientific">Globodera rostochiensis</name>
    <name type="common">Golden nematode worm</name>
    <name type="synonym">Heterodera rostochiensis</name>
    <dbReference type="NCBI Taxonomy" id="31243"/>
    <lineage>
        <taxon>Eukaryota</taxon>
        <taxon>Metazoa</taxon>
        <taxon>Ecdysozoa</taxon>
        <taxon>Nematoda</taxon>
        <taxon>Chromadorea</taxon>
        <taxon>Rhabditida</taxon>
        <taxon>Tylenchina</taxon>
        <taxon>Tylenchomorpha</taxon>
        <taxon>Tylenchoidea</taxon>
        <taxon>Heteroderidae</taxon>
        <taxon>Heteroderinae</taxon>
        <taxon>Globodera</taxon>
    </lineage>
</organism>